<evidence type="ECO:0000313" key="4">
    <source>
        <dbReference type="EMBL" id="CAE0443347.1"/>
    </source>
</evidence>
<dbReference type="EMBL" id="HBIN01017613">
    <property type="protein sequence ID" value="CAE0443347.1"/>
    <property type="molecule type" value="Transcribed_RNA"/>
</dbReference>
<protein>
    <recommendedName>
        <fullName evidence="2">LysM domain-containing protein</fullName>
    </recommendedName>
</protein>
<proteinExistence type="predicted"/>
<dbReference type="Gene3D" id="3.10.350.10">
    <property type="entry name" value="LysM domain"/>
    <property type="match status" value="1"/>
</dbReference>
<reference evidence="3" key="1">
    <citation type="submission" date="2021-01" db="EMBL/GenBank/DDBJ databases">
        <authorList>
            <person name="Corre E."/>
            <person name="Pelletier E."/>
            <person name="Niang G."/>
            <person name="Scheremetjew M."/>
            <person name="Finn R."/>
            <person name="Kale V."/>
            <person name="Holt S."/>
            <person name="Cochrane G."/>
            <person name="Meng A."/>
            <person name="Brown T."/>
            <person name="Cohen L."/>
        </authorList>
    </citation>
    <scope>NUCLEOTIDE SEQUENCE</scope>
    <source>
        <strain evidence="3">GSBS06</strain>
    </source>
</reference>
<dbReference type="InterPro" id="IPR045030">
    <property type="entry name" value="LYSM1-4"/>
</dbReference>
<gene>
    <name evidence="3" type="ORF">ASTO00021_LOCUS13438</name>
    <name evidence="4" type="ORF">ASTO00021_LOCUS13439</name>
</gene>
<dbReference type="PANTHER" id="PTHR20932">
    <property type="entry name" value="LYSM AND PUTATIVE PEPTIDOGLYCAN-BINDING DOMAIN-CONTAINING PROTEIN"/>
    <property type="match status" value="1"/>
</dbReference>
<dbReference type="InterPro" id="IPR036779">
    <property type="entry name" value="LysM_dom_sf"/>
</dbReference>
<evidence type="ECO:0000256" key="1">
    <source>
        <dbReference type="SAM" id="MobiDB-lite"/>
    </source>
</evidence>
<feature type="region of interest" description="Disordered" evidence="1">
    <location>
        <begin position="73"/>
        <end position="95"/>
    </location>
</feature>
<dbReference type="EMBL" id="HBIN01017612">
    <property type="protein sequence ID" value="CAE0443346.1"/>
    <property type="molecule type" value="Transcribed_RNA"/>
</dbReference>
<dbReference type="PANTHER" id="PTHR20932:SF8">
    <property type="entry name" value="LD22649P"/>
    <property type="match status" value="1"/>
</dbReference>
<dbReference type="Pfam" id="PF01476">
    <property type="entry name" value="LysM"/>
    <property type="match status" value="1"/>
</dbReference>
<dbReference type="CDD" id="cd00118">
    <property type="entry name" value="LysM"/>
    <property type="match status" value="1"/>
</dbReference>
<sequence>MRIPDSMRVTTIELTEVGISNTIEYGAESELQEFLPKNDIETEQDREVLSSFLKELDGQREKLVNQKDFNSILKDDNQNDNKKEESENLSKDKVSDDTRSCDEYFLHEVTPNDTIQGIILRYGVDFSNVRKLNGMTSDRLTSYSVLKIPKQMVSTPTHMKPIETSSPQDVLLHAFKAINPELGLPECRVYLAESNWVLERAIHEYQQDCKWEKDVTEQKSKGSKKDYNQIHAESPCLNKSFFGFSFNRRRSTKYKAL</sequence>
<evidence type="ECO:0000313" key="3">
    <source>
        <dbReference type="EMBL" id="CAE0443346.1"/>
    </source>
</evidence>
<dbReference type="InterPro" id="IPR018392">
    <property type="entry name" value="LysM"/>
</dbReference>
<dbReference type="AlphaFoldDB" id="A0A6S8EI30"/>
<accession>A0A6S8EI30</accession>
<name>A0A6S8EI30_9STRA</name>
<dbReference type="SUPFAM" id="SSF54106">
    <property type="entry name" value="LysM domain"/>
    <property type="match status" value="1"/>
</dbReference>
<dbReference type="SMART" id="SM00257">
    <property type="entry name" value="LysM"/>
    <property type="match status" value="1"/>
</dbReference>
<feature type="domain" description="LysM" evidence="2">
    <location>
        <begin position="105"/>
        <end position="148"/>
    </location>
</feature>
<organism evidence="3">
    <name type="scientific">Aplanochytrium stocchinoi</name>
    <dbReference type="NCBI Taxonomy" id="215587"/>
    <lineage>
        <taxon>Eukaryota</taxon>
        <taxon>Sar</taxon>
        <taxon>Stramenopiles</taxon>
        <taxon>Bigyra</taxon>
        <taxon>Labyrinthulomycetes</taxon>
        <taxon>Thraustochytrida</taxon>
        <taxon>Thraustochytriidae</taxon>
        <taxon>Aplanochytrium</taxon>
    </lineage>
</organism>
<dbReference type="PROSITE" id="PS51782">
    <property type="entry name" value="LYSM"/>
    <property type="match status" value="1"/>
</dbReference>
<evidence type="ECO:0000259" key="2">
    <source>
        <dbReference type="PROSITE" id="PS51782"/>
    </source>
</evidence>